<keyword evidence="6" id="KW-0349">Heme</keyword>
<dbReference type="Pfam" id="PF00042">
    <property type="entry name" value="Globin"/>
    <property type="match status" value="1"/>
</dbReference>
<dbReference type="PANTHER" id="PTHR43396">
    <property type="entry name" value="FLAVOHEMOPROTEIN"/>
    <property type="match status" value="1"/>
</dbReference>
<dbReference type="Gene3D" id="2.40.30.10">
    <property type="entry name" value="Translation factors"/>
    <property type="match status" value="1"/>
</dbReference>
<dbReference type="InterPro" id="IPR039261">
    <property type="entry name" value="FNR_nucleotide-bd"/>
</dbReference>
<dbReference type="FunFam" id="2.40.30.10:FF:000034">
    <property type="entry name" value="Flavohemoprotein"/>
    <property type="match status" value="1"/>
</dbReference>
<comment type="catalytic activity">
    <reaction evidence="14">
        <text>2 nitric oxide + NADH + 2 O2 = 2 nitrate + NAD(+) + H(+)</text>
        <dbReference type="Rhea" id="RHEA:19469"/>
        <dbReference type="ChEBI" id="CHEBI:15378"/>
        <dbReference type="ChEBI" id="CHEBI:15379"/>
        <dbReference type="ChEBI" id="CHEBI:16480"/>
        <dbReference type="ChEBI" id="CHEBI:17632"/>
        <dbReference type="ChEBI" id="CHEBI:57540"/>
        <dbReference type="ChEBI" id="CHEBI:57945"/>
        <dbReference type="EC" id="1.14.12.17"/>
    </reaction>
</comment>
<evidence type="ECO:0000313" key="20">
    <source>
        <dbReference type="Proteomes" id="UP000039046"/>
    </source>
</evidence>
<reference evidence="19 20" key="1">
    <citation type="journal article" date="2015" name="Genome Announc.">
        <title>Draft Genome Sequence and Gene Annotation of the Entomopathogenic Fungus Verticillium hemipterigenum.</title>
        <authorList>
            <person name="Horn F."/>
            <person name="Habel A."/>
            <person name="Scharf D.H."/>
            <person name="Dworschak J."/>
            <person name="Brakhage A.A."/>
            <person name="Guthke R."/>
            <person name="Hertweck C."/>
            <person name="Linde J."/>
        </authorList>
    </citation>
    <scope>NUCLEOTIDE SEQUENCE [LARGE SCALE GENOMIC DNA]</scope>
</reference>
<evidence type="ECO:0000256" key="4">
    <source>
        <dbReference type="ARBA" id="ARBA00012229"/>
    </source>
</evidence>
<keyword evidence="11" id="KW-0560">Oxidoreductase</keyword>
<dbReference type="HOGENOM" id="CLU_003827_12_0_1"/>
<keyword evidence="13" id="KW-0520">NAD</keyword>
<evidence type="ECO:0000256" key="12">
    <source>
        <dbReference type="ARBA" id="ARBA00023004"/>
    </source>
</evidence>
<dbReference type="EC" id="1.14.12.17" evidence="4"/>
<evidence type="ECO:0000256" key="10">
    <source>
        <dbReference type="ARBA" id="ARBA00022857"/>
    </source>
</evidence>
<dbReference type="InterPro" id="IPR001433">
    <property type="entry name" value="OxRdtase_FAD/NAD-bd"/>
</dbReference>
<comment type="cofactor">
    <cofactor evidence="1">
        <name>heme b</name>
        <dbReference type="ChEBI" id="CHEBI:60344"/>
    </cofactor>
</comment>
<keyword evidence="9" id="KW-0274">FAD</keyword>
<dbReference type="SUPFAM" id="SSF46458">
    <property type="entry name" value="Globin-like"/>
    <property type="match status" value="1"/>
</dbReference>
<evidence type="ECO:0000256" key="5">
    <source>
        <dbReference type="ARBA" id="ARBA00022575"/>
    </source>
</evidence>
<dbReference type="InterPro" id="IPR008333">
    <property type="entry name" value="Cbr1-like_FAD-bd_dom"/>
</dbReference>
<evidence type="ECO:0000259" key="18">
    <source>
        <dbReference type="PROSITE" id="PS51384"/>
    </source>
</evidence>
<dbReference type="GO" id="GO:0009636">
    <property type="term" value="P:response to toxic substance"/>
    <property type="evidence" value="ECO:0007669"/>
    <property type="project" value="UniProtKB-KW"/>
</dbReference>
<protein>
    <recommendedName>
        <fullName evidence="4">nitric oxide dioxygenase</fullName>
        <ecNumber evidence="4">1.14.12.17</ecNumber>
    </recommendedName>
</protein>
<dbReference type="Pfam" id="PF00175">
    <property type="entry name" value="NAD_binding_1"/>
    <property type="match status" value="1"/>
</dbReference>
<evidence type="ECO:0000256" key="13">
    <source>
        <dbReference type="ARBA" id="ARBA00023027"/>
    </source>
</evidence>
<evidence type="ECO:0000256" key="14">
    <source>
        <dbReference type="ARBA" id="ARBA00048649"/>
    </source>
</evidence>
<evidence type="ECO:0000313" key="19">
    <source>
        <dbReference type="EMBL" id="CEJ82708.1"/>
    </source>
</evidence>
<evidence type="ECO:0000256" key="15">
    <source>
        <dbReference type="ARBA" id="ARBA00049433"/>
    </source>
</evidence>
<dbReference type="GO" id="GO:0046210">
    <property type="term" value="P:nitric oxide catabolic process"/>
    <property type="evidence" value="ECO:0007669"/>
    <property type="project" value="TreeGrafter"/>
</dbReference>
<dbReference type="PROSITE" id="PS01033">
    <property type="entry name" value="GLOBIN"/>
    <property type="match status" value="1"/>
</dbReference>
<dbReference type="GO" id="GO:0008941">
    <property type="term" value="F:nitric oxide dioxygenase NAD(P)H activity"/>
    <property type="evidence" value="ECO:0007669"/>
    <property type="project" value="UniProtKB-EC"/>
</dbReference>
<evidence type="ECO:0000256" key="9">
    <source>
        <dbReference type="ARBA" id="ARBA00022827"/>
    </source>
</evidence>
<dbReference type="FunFam" id="1.10.490.10:FF:000003">
    <property type="entry name" value="Flavohemoprotein"/>
    <property type="match status" value="1"/>
</dbReference>
<evidence type="ECO:0000256" key="3">
    <source>
        <dbReference type="ARBA" id="ARBA00006401"/>
    </source>
</evidence>
<dbReference type="SUPFAM" id="SSF52343">
    <property type="entry name" value="Ferredoxin reductase-like, C-terminal NADP-linked domain"/>
    <property type="match status" value="1"/>
</dbReference>
<dbReference type="GO" id="GO:0071949">
    <property type="term" value="F:FAD binding"/>
    <property type="evidence" value="ECO:0007669"/>
    <property type="project" value="TreeGrafter"/>
</dbReference>
<dbReference type="GO" id="GO:0020037">
    <property type="term" value="F:heme binding"/>
    <property type="evidence" value="ECO:0007669"/>
    <property type="project" value="InterPro"/>
</dbReference>
<keyword evidence="5" id="KW-0216">Detoxification</keyword>
<dbReference type="OrthoDB" id="436496at2759"/>
<dbReference type="Pfam" id="PF00970">
    <property type="entry name" value="FAD_binding_6"/>
    <property type="match status" value="1"/>
</dbReference>
<comment type="cofactor">
    <cofactor evidence="2">
        <name>FAD</name>
        <dbReference type="ChEBI" id="CHEBI:57692"/>
    </cofactor>
</comment>
<dbReference type="STRING" id="1531966.A0A0A1SQN3"/>
<dbReference type="AlphaFoldDB" id="A0A0A1SQN3"/>
<name>A0A0A1SQN3_9HYPO</name>
<evidence type="ECO:0000256" key="11">
    <source>
        <dbReference type="ARBA" id="ARBA00023002"/>
    </source>
</evidence>
<dbReference type="PANTHER" id="PTHR43396:SF9">
    <property type="entry name" value="NITRIC OXIDE DIOXYGENASE"/>
    <property type="match status" value="1"/>
</dbReference>
<feature type="domain" description="FAD-binding FR-type" evidence="18">
    <location>
        <begin position="178"/>
        <end position="289"/>
    </location>
</feature>
<dbReference type="NCBIfam" id="NF009805">
    <property type="entry name" value="PRK13289.1"/>
    <property type="match status" value="1"/>
</dbReference>
<evidence type="ECO:0000259" key="17">
    <source>
        <dbReference type="PROSITE" id="PS01033"/>
    </source>
</evidence>
<dbReference type="InterPro" id="IPR000971">
    <property type="entry name" value="Globin"/>
</dbReference>
<evidence type="ECO:0000256" key="2">
    <source>
        <dbReference type="ARBA" id="ARBA00001974"/>
    </source>
</evidence>
<dbReference type="PROSITE" id="PS51384">
    <property type="entry name" value="FAD_FR"/>
    <property type="match status" value="1"/>
</dbReference>
<comment type="catalytic activity">
    <reaction evidence="15">
        <text>2 nitric oxide + NADPH + 2 O2 = 2 nitrate + NADP(+) + H(+)</text>
        <dbReference type="Rhea" id="RHEA:19465"/>
        <dbReference type="ChEBI" id="CHEBI:15378"/>
        <dbReference type="ChEBI" id="CHEBI:15379"/>
        <dbReference type="ChEBI" id="CHEBI:16480"/>
        <dbReference type="ChEBI" id="CHEBI:17632"/>
        <dbReference type="ChEBI" id="CHEBI:57783"/>
        <dbReference type="ChEBI" id="CHEBI:58349"/>
        <dbReference type="EC" id="1.14.12.17"/>
    </reaction>
</comment>
<evidence type="ECO:0000256" key="7">
    <source>
        <dbReference type="ARBA" id="ARBA00022630"/>
    </source>
</evidence>
<dbReference type="GO" id="GO:0071500">
    <property type="term" value="P:cellular response to nitrosative stress"/>
    <property type="evidence" value="ECO:0007669"/>
    <property type="project" value="TreeGrafter"/>
</dbReference>
<evidence type="ECO:0000256" key="1">
    <source>
        <dbReference type="ARBA" id="ARBA00001970"/>
    </source>
</evidence>
<sequence>MFTPRINRCVSAKRILQRGFSATTAKRMTPQQMETIKLTIPALQQHGVAITTLFYKNMLRDNPQLRNMFNITHQITGEQPAALAHAVLAYAANIENPAVLLPVVSRIAHKHVSLGVTPEQYAVVGENLLGAIQQTLGTAATPAILDAWKAAYGQLAKIFIDFEGGLYENAQRTPGGWKGWRKFVLAATKQESDDIVSFHLSPVDGQALPAFKPGQFVSVRCYVPELKAYQPRQYSLSDIPNQTHFQISVKREPGSHVQPAGRVSNILHRGLAVGSEVEVSMPFGDFVLDTTATTPVVLVSGGVGQTPMMTMLKTAIAQPTKRKVVYVHAARNGRAHAMKGELGAVMAARSDIDRAIFYEETTDADRQGEDYDHVGRVDMVKIKDTVLLPEADYYICGPAPFIKAQCKALKDMGVADEKVHSELFGSPTE</sequence>
<accession>A0A0A1SQN3</accession>
<comment type="function">
    <text evidence="16">In the presence of oxygen and NADH, it has NADH oxidase activity, which leads to the generation of superoxide and H(2)O(2). Under anaerobic conditions, it also exhibits nitric oxide reductase and FAD reductase activities. However, all these reactions are much lower than NOD activity.</text>
</comment>
<dbReference type="InterPro" id="IPR012292">
    <property type="entry name" value="Globin/Proto"/>
</dbReference>
<dbReference type="InterPro" id="IPR017927">
    <property type="entry name" value="FAD-bd_FR_type"/>
</dbReference>
<gene>
    <name evidence="19" type="ORF">VHEMI02758</name>
</gene>
<dbReference type="Gene3D" id="3.40.50.80">
    <property type="entry name" value="Nucleotide-binding domain of ferredoxin-NADP reductase (FNR) module"/>
    <property type="match status" value="1"/>
</dbReference>
<dbReference type="GO" id="GO:0019825">
    <property type="term" value="F:oxygen binding"/>
    <property type="evidence" value="ECO:0007669"/>
    <property type="project" value="InterPro"/>
</dbReference>
<evidence type="ECO:0000256" key="6">
    <source>
        <dbReference type="ARBA" id="ARBA00022617"/>
    </source>
</evidence>
<dbReference type="Gene3D" id="1.10.490.10">
    <property type="entry name" value="Globins"/>
    <property type="match status" value="1"/>
</dbReference>
<organism evidence="19 20">
    <name type="scientific">[Torrubiella] hemipterigena</name>
    <dbReference type="NCBI Taxonomy" id="1531966"/>
    <lineage>
        <taxon>Eukaryota</taxon>
        <taxon>Fungi</taxon>
        <taxon>Dikarya</taxon>
        <taxon>Ascomycota</taxon>
        <taxon>Pezizomycotina</taxon>
        <taxon>Sordariomycetes</taxon>
        <taxon>Hypocreomycetidae</taxon>
        <taxon>Hypocreales</taxon>
        <taxon>Clavicipitaceae</taxon>
        <taxon>Clavicipitaceae incertae sedis</taxon>
        <taxon>'Torrubiella' clade</taxon>
    </lineage>
</organism>
<dbReference type="PRINTS" id="PR00410">
    <property type="entry name" value="PHEHYDRXLASE"/>
</dbReference>
<evidence type="ECO:0000256" key="8">
    <source>
        <dbReference type="ARBA" id="ARBA00022723"/>
    </source>
</evidence>
<keyword evidence="12" id="KW-0408">Iron</keyword>
<proteinExistence type="inferred from homology"/>
<dbReference type="InterPro" id="IPR017938">
    <property type="entry name" value="Riboflavin_synthase-like_b-brl"/>
</dbReference>
<dbReference type="Proteomes" id="UP000039046">
    <property type="component" value="Unassembled WGS sequence"/>
</dbReference>
<dbReference type="GO" id="GO:0046872">
    <property type="term" value="F:metal ion binding"/>
    <property type="evidence" value="ECO:0007669"/>
    <property type="project" value="UniProtKB-KW"/>
</dbReference>
<evidence type="ECO:0000256" key="16">
    <source>
        <dbReference type="ARBA" id="ARBA00056398"/>
    </source>
</evidence>
<comment type="similarity">
    <text evidence="3">In the C-terminal section; belongs to the flavoprotein pyridine nucleotide cytochrome reductase family.</text>
</comment>
<dbReference type="InterPro" id="IPR009050">
    <property type="entry name" value="Globin-like_sf"/>
</dbReference>
<keyword evidence="20" id="KW-1185">Reference proteome</keyword>
<dbReference type="CDD" id="cd08922">
    <property type="entry name" value="FHb-globin"/>
    <property type="match status" value="1"/>
</dbReference>
<feature type="domain" description="Globin" evidence="17">
    <location>
        <begin position="27"/>
        <end position="164"/>
    </location>
</feature>
<keyword evidence="7" id="KW-0285">Flavoprotein</keyword>
<dbReference type="FunFam" id="3.40.50.80:FF:000010">
    <property type="entry name" value="Flavohemoprotein"/>
    <property type="match status" value="1"/>
</dbReference>
<dbReference type="CDD" id="cd06184">
    <property type="entry name" value="flavohem_like_fad_nad_binding"/>
    <property type="match status" value="1"/>
</dbReference>
<dbReference type="SUPFAM" id="SSF63380">
    <property type="entry name" value="Riboflavin synthase domain-like"/>
    <property type="match status" value="1"/>
</dbReference>
<keyword evidence="8" id="KW-0479">Metal-binding</keyword>
<keyword evidence="10" id="KW-0521">NADP</keyword>
<dbReference type="EMBL" id="CDHN01000001">
    <property type="protein sequence ID" value="CEJ82708.1"/>
    <property type="molecule type" value="Genomic_DNA"/>
</dbReference>